<dbReference type="SMART" id="SM00389">
    <property type="entry name" value="HOX"/>
    <property type="match status" value="1"/>
</dbReference>
<evidence type="ECO:0000256" key="1">
    <source>
        <dbReference type="ARBA" id="ARBA00004123"/>
    </source>
</evidence>
<dbReference type="InterPro" id="IPR002885">
    <property type="entry name" value="PPR_rpt"/>
</dbReference>
<comment type="caution">
    <text evidence="8">The sequence shown here is derived from an EMBL/GenBank/DDBJ whole genome shotgun (WGS) entry which is preliminary data.</text>
</comment>
<evidence type="ECO:0000256" key="5">
    <source>
        <dbReference type="RuleBase" id="RU000682"/>
    </source>
</evidence>
<dbReference type="OMA" id="TEYRAPN"/>
<dbReference type="PANTHER" id="PTHR47713">
    <property type="entry name" value="HOMEODOMAIN-LIKE SUPERFAMILY PROTEIN"/>
    <property type="match status" value="1"/>
</dbReference>
<dbReference type="EMBL" id="JABCRI010000013">
    <property type="protein sequence ID" value="KAF8395682.1"/>
    <property type="molecule type" value="Genomic_DNA"/>
</dbReference>
<dbReference type="Gene3D" id="1.10.10.60">
    <property type="entry name" value="Homeodomain-like"/>
    <property type="match status" value="1"/>
</dbReference>
<feature type="region of interest" description="Disordered" evidence="6">
    <location>
        <begin position="807"/>
        <end position="850"/>
    </location>
</feature>
<dbReference type="Pfam" id="PF13041">
    <property type="entry name" value="PPR_2"/>
    <property type="match status" value="1"/>
</dbReference>
<sequence length="850" mass="95723">MIKGYVSMGKVDDGMRLFDEMCSFGMKPNDITYSTLLPRLCDAEKMPEAQKLLKEMVKRHIAPKDNSIFCRLISCQCKSGNLDADADVLQGMIRLSIPTEVGHYGVLIENFCKAGLYDSAVKLLDMVVEKEIILNPQKSCEMHSEEDKILPENNKKRRLKTPSQVEALETFYNEHKYPTELMKSQVAERLGLSEKQISGWFCHRRLKDKKLLKDEACANGRQDRSSVVIQDRGSGLRQDSCSSTKQGDNMHFDPKEVESRRLYGKSYPVSGLTYENRGHYMRNRNSSAVDNTSSGSSSASQDRLFPQCENSYDMESSRYLSRNGNYMLMNTKTITNRGYMMASGYLNAQDETENAAITAVKRQLGRHYCEDGPPLGVEFQELPPGAFDSAISDPMHGFGGGSVLHLPPLLYLPLPFSQQLPGVMISSRDELSGTLDELKSEMEDERAGTFKVQGTLLPSGCEDYKYPAVSATFPCAKKRKSLTALADDDALIKVTNPINAARYFGTVLKNGVRTWSFLRWYSIRKMATRASENRWGSRLSARDNFNTGRRLAVSRQPENVAEFAPDSHAPTCFAEAVLGDCDKTPSHTEPDLDGIQTFRQPHSSRHNKYSSKMRPQDSDPDGAHFRKTMHDSDHRDKCFNYPSMRKTSFTNYSKPILDGNPAMDMDEDSAGEASVFNSNRNYGMRSKHGIGGMRLDSVTDHRLRPHGGKATSKLPYSRLHNYDAASPSAFQRREYLDAVPSNLILRHSESLGTEDRGQSSRLTKIPVEKLCRERRTSNEYNPVQVKMHPANEMRKLCKRERDEFLRRDNVSATPSPQELLPWTNQIKGSAAEMPTSFSDDETAETSSSMD</sequence>
<gene>
    <name evidence="8" type="ORF">HHK36_019632</name>
</gene>
<feature type="region of interest" description="Disordered" evidence="6">
    <location>
        <begin position="278"/>
        <end position="305"/>
    </location>
</feature>
<feature type="compositionally biased region" description="Basic residues" evidence="6">
    <location>
        <begin position="602"/>
        <end position="611"/>
    </location>
</feature>
<feature type="region of interest" description="Disordered" evidence="6">
    <location>
        <begin position="228"/>
        <end position="251"/>
    </location>
</feature>
<feature type="repeat" description="PPR" evidence="4">
    <location>
        <begin position="29"/>
        <end position="63"/>
    </location>
</feature>
<comment type="subcellular location">
    <subcellularLocation>
        <location evidence="1 3 5">Nucleus</location>
    </subcellularLocation>
</comment>
<evidence type="ECO:0000256" key="3">
    <source>
        <dbReference type="PROSITE-ProRule" id="PRU00108"/>
    </source>
</evidence>
<dbReference type="GO" id="GO:0003677">
    <property type="term" value="F:DNA binding"/>
    <property type="evidence" value="ECO:0007669"/>
    <property type="project" value="UniProtKB-UniRule"/>
</dbReference>
<feature type="repeat" description="PPR" evidence="4">
    <location>
        <begin position="100"/>
        <end position="134"/>
    </location>
</feature>
<evidence type="ECO:0000313" key="8">
    <source>
        <dbReference type="EMBL" id="KAF8395682.1"/>
    </source>
</evidence>
<dbReference type="OrthoDB" id="6159439at2759"/>
<reference evidence="8 9" key="1">
    <citation type="submission" date="2020-04" db="EMBL/GenBank/DDBJ databases">
        <title>Plant Genome Project.</title>
        <authorList>
            <person name="Zhang R.-G."/>
        </authorList>
    </citation>
    <scope>NUCLEOTIDE SEQUENCE [LARGE SCALE GENOMIC DNA]</scope>
    <source>
        <strain evidence="8">YNK0</strain>
        <tissue evidence="8">Leaf</tissue>
    </source>
</reference>
<dbReference type="Pfam" id="PF00046">
    <property type="entry name" value="Homeodomain"/>
    <property type="match status" value="1"/>
</dbReference>
<accession>A0A834YWQ9</accession>
<dbReference type="SUPFAM" id="SSF46689">
    <property type="entry name" value="Homeodomain-like"/>
    <property type="match status" value="1"/>
</dbReference>
<evidence type="ECO:0000256" key="4">
    <source>
        <dbReference type="PROSITE-ProRule" id="PRU00708"/>
    </source>
</evidence>
<evidence type="ECO:0000259" key="7">
    <source>
        <dbReference type="PROSITE" id="PS50071"/>
    </source>
</evidence>
<evidence type="ECO:0000256" key="2">
    <source>
        <dbReference type="ARBA" id="ARBA00022737"/>
    </source>
</evidence>
<dbReference type="NCBIfam" id="TIGR00756">
    <property type="entry name" value="PPR"/>
    <property type="match status" value="1"/>
</dbReference>
<feature type="repeat" description="PPR" evidence="4">
    <location>
        <begin position="1"/>
        <end position="28"/>
    </location>
</feature>
<dbReference type="CDD" id="cd00086">
    <property type="entry name" value="homeodomain"/>
    <property type="match status" value="1"/>
</dbReference>
<keyword evidence="9" id="KW-1185">Reference proteome</keyword>
<name>A0A834YWQ9_TETSI</name>
<keyword evidence="3 5" id="KW-0238">DNA-binding</keyword>
<feature type="region of interest" description="Disordered" evidence="6">
    <location>
        <begin position="584"/>
        <end position="622"/>
    </location>
</feature>
<dbReference type="Proteomes" id="UP000655225">
    <property type="component" value="Unassembled WGS sequence"/>
</dbReference>
<feature type="compositionally biased region" description="Polar residues" evidence="6">
    <location>
        <begin position="237"/>
        <end position="247"/>
    </location>
</feature>
<keyword evidence="3 5" id="KW-0539">Nucleus</keyword>
<feature type="compositionally biased region" description="Polar residues" evidence="6">
    <location>
        <begin position="810"/>
        <end position="827"/>
    </location>
</feature>
<evidence type="ECO:0000256" key="6">
    <source>
        <dbReference type="SAM" id="MobiDB-lite"/>
    </source>
</evidence>
<keyword evidence="2" id="KW-0677">Repeat</keyword>
<organism evidence="8 9">
    <name type="scientific">Tetracentron sinense</name>
    <name type="common">Spur-leaf</name>
    <dbReference type="NCBI Taxonomy" id="13715"/>
    <lineage>
        <taxon>Eukaryota</taxon>
        <taxon>Viridiplantae</taxon>
        <taxon>Streptophyta</taxon>
        <taxon>Embryophyta</taxon>
        <taxon>Tracheophyta</taxon>
        <taxon>Spermatophyta</taxon>
        <taxon>Magnoliopsida</taxon>
        <taxon>Trochodendrales</taxon>
        <taxon>Trochodendraceae</taxon>
        <taxon>Tetracentron</taxon>
    </lineage>
</organism>
<dbReference type="PROSITE" id="PS50071">
    <property type="entry name" value="HOMEOBOX_2"/>
    <property type="match status" value="1"/>
</dbReference>
<dbReference type="Pfam" id="PF01535">
    <property type="entry name" value="PPR"/>
    <property type="match status" value="1"/>
</dbReference>
<dbReference type="InterPro" id="IPR011990">
    <property type="entry name" value="TPR-like_helical_dom_sf"/>
</dbReference>
<dbReference type="GO" id="GO:0005634">
    <property type="term" value="C:nucleus"/>
    <property type="evidence" value="ECO:0007669"/>
    <property type="project" value="UniProtKB-SubCell"/>
</dbReference>
<evidence type="ECO:0000313" key="9">
    <source>
        <dbReference type="Proteomes" id="UP000655225"/>
    </source>
</evidence>
<feature type="domain" description="Homeobox" evidence="7">
    <location>
        <begin position="151"/>
        <end position="211"/>
    </location>
</feature>
<protein>
    <recommendedName>
        <fullName evidence="7">Homeobox domain-containing protein</fullName>
    </recommendedName>
</protein>
<keyword evidence="3 5" id="KW-0371">Homeobox</keyword>
<dbReference type="PANTHER" id="PTHR47713:SF2">
    <property type="entry name" value="HOMEODOMAIN-LIKE SUPERFAMILY PROTEIN"/>
    <property type="match status" value="1"/>
</dbReference>
<feature type="compositionally biased region" description="Polar residues" evidence="6">
    <location>
        <begin position="283"/>
        <end position="301"/>
    </location>
</feature>
<feature type="DNA-binding region" description="Homeobox" evidence="3">
    <location>
        <begin position="153"/>
        <end position="212"/>
    </location>
</feature>
<dbReference type="PROSITE" id="PS51375">
    <property type="entry name" value="PPR"/>
    <property type="match status" value="3"/>
</dbReference>
<proteinExistence type="predicted"/>
<dbReference type="AlphaFoldDB" id="A0A834YWQ9"/>
<dbReference type="Gene3D" id="1.25.40.10">
    <property type="entry name" value="Tetratricopeptide repeat domain"/>
    <property type="match status" value="2"/>
</dbReference>
<dbReference type="InterPro" id="IPR001356">
    <property type="entry name" value="HD"/>
</dbReference>
<dbReference type="InterPro" id="IPR009057">
    <property type="entry name" value="Homeodomain-like_sf"/>
</dbReference>